<dbReference type="KEGG" id="vg:6372303"/>
<keyword evidence="2" id="KW-1185">Reference proteome</keyword>
<organismHost>
    <name type="scientific">Pseudomonas chlororaphis</name>
    <dbReference type="NCBI Taxonomy" id="587753"/>
</organismHost>
<protein>
    <recommendedName>
        <fullName evidence="3">DUF1353 domain-containing protein</fullName>
    </recommendedName>
</protein>
<dbReference type="OrthoDB" id="26269at10239"/>
<dbReference type="RefSeq" id="YP_001956730.1">
    <property type="nucleotide sequence ID" value="NC_010821.1"/>
</dbReference>
<gene>
    <name evidence="1" type="ORF">201phi2-1p004</name>
</gene>
<dbReference type="InterPro" id="IPR010767">
    <property type="entry name" value="Phage_CGC-2007_Cje0229"/>
</dbReference>
<evidence type="ECO:0000313" key="2">
    <source>
        <dbReference type="Proteomes" id="UP000002421"/>
    </source>
</evidence>
<dbReference type="EMBL" id="EU197055">
    <property type="protein sequence ID" value="ABY62838.1"/>
    <property type="molecule type" value="Genomic_DNA"/>
</dbReference>
<sequence>MSSFTQFSAKLSIFSAKEESKALKGKYYWVDPGFTFYSSHDPSEIVTIETGYLTDGASVPKFLQWLIPAWGKHGQCAVVHDKLCETWQTNKRKLNRKEVDEIFFDAMRVAKVNIFRRKAIELGVTAYRLYTKPTKPSPAALKDIFTAEYNKNK</sequence>
<dbReference type="Pfam" id="PF07087">
    <property type="entry name" value="DUF1353"/>
    <property type="match status" value="1"/>
</dbReference>
<evidence type="ECO:0000313" key="1">
    <source>
        <dbReference type="EMBL" id="ABY62838.1"/>
    </source>
</evidence>
<accession>B3FJY0</accession>
<reference evidence="1 2" key="1">
    <citation type="journal article" date="2008" name="Virology">
        <title>Characterization of Pseudomonas chlororaphis myovirus 201varphi2-1 via genomic sequencing, mass spectrometry, and electron microscopy.</title>
        <authorList>
            <person name="Thomas J.A."/>
            <person name="Rolando M.R."/>
            <person name="Carroll C.A."/>
            <person name="Shen P.S."/>
            <person name="Belnap D.M."/>
            <person name="Weintraub S.T."/>
            <person name="Serwer P."/>
            <person name="Hardies S.C."/>
        </authorList>
    </citation>
    <scope>NUCLEOTIDE SEQUENCE</scope>
</reference>
<dbReference type="Proteomes" id="UP000002421">
    <property type="component" value="Segment"/>
</dbReference>
<evidence type="ECO:0008006" key="3">
    <source>
        <dbReference type="Google" id="ProtNLM"/>
    </source>
</evidence>
<organism evidence="1 2">
    <name type="scientific">Pseudomonas phage 201phi2-1</name>
    <name type="common">Pseudomonas chlororaphis phage 201phi2-1</name>
    <dbReference type="NCBI Taxonomy" id="198110"/>
    <lineage>
        <taxon>Viruses</taxon>
        <taxon>Duplodnaviria</taxon>
        <taxon>Heunggongvirae</taxon>
        <taxon>Uroviricota</taxon>
        <taxon>Caudoviricetes</taxon>
        <taxon>Chimalliviridae</taxon>
        <taxon>Serwervirus</taxon>
        <taxon>Serwervirus 201phi21</taxon>
    </lineage>
</organism>
<name>B3FJY0_BP201</name>
<proteinExistence type="predicted"/>